<sequence>MTNRFPTPDYHFNYRKAPVSGNTINGLGEMSQRRARQVFHGSGARKLEWSALETFFGLTMPLQIYIRNALNRWELRKADGPLARKRTPVPDSAKMSKQLKSIARHAGAGAVGITPMTEDALYEGQTADYQSAIVIALPQDYETMRAVTTVKAATETVDTYRDVSRIVMTLAAHIRSLGWRARAYGESADLLHIPLAINAGIGQLGKHGSVIGTEFGSNFRLASVLTDIPLAMDSTVDIGVDDLCLGCQRCTIDCPADAISNRQQWVRGKKKWYVDFDRCVMYFVKTFGCGICIEVCPWSRPGRGPSLSQTLLAKRAKRDPT</sequence>
<reference evidence="2" key="1">
    <citation type="submission" date="2015-10" db="EMBL/GenBank/DDBJ databases">
        <authorList>
            <person name="Gilbert D.G."/>
        </authorList>
    </citation>
    <scope>NUCLEOTIDE SEQUENCE</scope>
</reference>
<gene>
    <name evidence="2" type="ORF">MGWOODY_XGa2843</name>
</gene>
<dbReference type="SUPFAM" id="SSF54862">
    <property type="entry name" value="4Fe-4S ferredoxins"/>
    <property type="match status" value="1"/>
</dbReference>
<dbReference type="PROSITE" id="PS00198">
    <property type="entry name" value="4FE4S_FER_1"/>
    <property type="match status" value="1"/>
</dbReference>
<dbReference type="EMBL" id="CZRL01000098">
    <property type="protein sequence ID" value="CUS53722.1"/>
    <property type="molecule type" value="Genomic_DNA"/>
</dbReference>
<dbReference type="InterPro" id="IPR017896">
    <property type="entry name" value="4Fe4S_Fe-S-bd"/>
</dbReference>
<dbReference type="PANTHER" id="PTHR42827:SF1">
    <property type="entry name" value="IRON-SULFUR CLUSTER-BINDING PROTEIN"/>
    <property type="match status" value="1"/>
</dbReference>
<dbReference type="Pfam" id="PF12838">
    <property type="entry name" value="Fer4_7"/>
    <property type="match status" value="1"/>
</dbReference>
<proteinExistence type="predicted"/>
<feature type="domain" description="4Fe-4S ferredoxin-type" evidence="1">
    <location>
        <begin position="234"/>
        <end position="264"/>
    </location>
</feature>
<evidence type="ECO:0000259" key="1">
    <source>
        <dbReference type="PROSITE" id="PS51379"/>
    </source>
</evidence>
<name>A0A160TV35_9ZZZZ</name>
<evidence type="ECO:0000313" key="2">
    <source>
        <dbReference type="EMBL" id="CUS53722.1"/>
    </source>
</evidence>
<accession>A0A160TV35</accession>
<dbReference type="InterPro" id="IPR017900">
    <property type="entry name" value="4Fe4S_Fe_S_CS"/>
</dbReference>
<dbReference type="PANTHER" id="PTHR42827">
    <property type="entry name" value="IRON-SULFUR CLUSTER-BINDING PROTEIN-RELATED"/>
    <property type="match status" value="1"/>
</dbReference>
<dbReference type="PROSITE" id="PS51379">
    <property type="entry name" value="4FE4S_FER_2"/>
    <property type="match status" value="1"/>
</dbReference>
<organism evidence="2">
    <name type="scientific">hydrothermal vent metagenome</name>
    <dbReference type="NCBI Taxonomy" id="652676"/>
    <lineage>
        <taxon>unclassified sequences</taxon>
        <taxon>metagenomes</taxon>
        <taxon>ecological metagenomes</taxon>
    </lineage>
</organism>
<dbReference type="AlphaFoldDB" id="A0A160TV35"/>
<protein>
    <submittedName>
        <fullName evidence="2">Epoxyqueuosine (OQ) reductase QueG</fullName>
    </submittedName>
</protein>
<dbReference type="Gene3D" id="3.30.70.20">
    <property type="match status" value="1"/>
</dbReference>